<dbReference type="Proteomes" id="UP001165122">
    <property type="component" value="Unassembled WGS sequence"/>
</dbReference>
<organism evidence="1 2">
    <name type="scientific">Triparma laevis f. longispina</name>
    <dbReference type="NCBI Taxonomy" id="1714387"/>
    <lineage>
        <taxon>Eukaryota</taxon>
        <taxon>Sar</taxon>
        <taxon>Stramenopiles</taxon>
        <taxon>Ochrophyta</taxon>
        <taxon>Bolidophyceae</taxon>
        <taxon>Parmales</taxon>
        <taxon>Triparmaceae</taxon>
        <taxon>Triparma</taxon>
    </lineage>
</organism>
<reference evidence="2" key="1">
    <citation type="journal article" date="2023" name="Commun. Biol.">
        <title>Genome analysis of Parmales, the sister group of diatoms, reveals the evolutionary specialization of diatoms from phago-mixotrophs to photoautotrophs.</title>
        <authorList>
            <person name="Ban H."/>
            <person name="Sato S."/>
            <person name="Yoshikawa S."/>
            <person name="Yamada K."/>
            <person name="Nakamura Y."/>
            <person name="Ichinomiya M."/>
            <person name="Sato N."/>
            <person name="Blanc-Mathieu R."/>
            <person name="Endo H."/>
            <person name="Kuwata A."/>
            <person name="Ogata H."/>
        </authorList>
    </citation>
    <scope>NUCLEOTIDE SEQUENCE [LARGE SCALE GENOMIC DNA]</scope>
    <source>
        <strain evidence="2">NIES 3700</strain>
    </source>
</reference>
<gene>
    <name evidence="1" type="ORF">TrLO_g13915</name>
</gene>
<dbReference type="PANTHER" id="PTHR28052">
    <property type="entry name" value="UPF0545 PROTEIN C22ORF39"/>
    <property type="match status" value="1"/>
</dbReference>
<name>A0A9W6ZDM7_9STRA</name>
<dbReference type="PANTHER" id="PTHR28052:SF1">
    <property type="entry name" value="UPF0545 PROTEIN C22ORF39"/>
    <property type="match status" value="1"/>
</dbReference>
<dbReference type="AlphaFoldDB" id="A0A9W6ZDM7"/>
<comment type="caution">
    <text evidence="1">The sequence shown here is derived from an EMBL/GenBank/DDBJ whole genome shotgun (WGS) entry which is preliminary data.</text>
</comment>
<dbReference type="Pfam" id="PF11326">
    <property type="entry name" value="PANTS-like"/>
    <property type="match status" value="1"/>
</dbReference>
<proteinExistence type="predicted"/>
<dbReference type="InterPro" id="IPR021475">
    <property type="entry name" value="Pants/Emi1-like"/>
</dbReference>
<keyword evidence="2" id="KW-1185">Reference proteome</keyword>
<accession>A0A9W6ZDM7</accession>
<dbReference type="OrthoDB" id="9975959at2759"/>
<protein>
    <submittedName>
        <fullName evidence="1">Uncharacterized protein</fullName>
    </submittedName>
</protein>
<evidence type="ECO:0000313" key="1">
    <source>
        <dbReference type="EMBL" id="GMH50326.1"/>
    </source>
</evidence>
<sequence>MPVSNDIANCTAMLDALYLCATPPKQFSNLYLYGDYSPCSDERHNLRVCMSAKVQSDPEEARKILQDLIVLRGEKDMRLRENSPTDKTIWNLKGEKERGWG</sequence>
<evidence type="ECO:0000313" key="2">
    <source>
        <dbReference type="Proteomes" id="UP001165122"/>
    </source>
</evidence>
<dbReference type="EMBL" id="BRXW01000394">
    <property type="protein sequence ID" value="GMH50326.1"/>
    <property type="molecule type" value="Genomic_DNA"/>
</dbReference>